<dbReference type="Gene3D" id="3.40.50.1440">
    <property type="entry name" value="Tubulin/FtsZ, GTPase domain"/>
    <property type="match status" value="1"/>
</dbReference>
<dbReference type="InterPro" id="IPR008280">
    <property type="entry name" value="Tub_FtsZ_C"/>
</dbReference>
<name>A0A1A9W2K5_9MUSC</name>
<evidence type="ECO:0000256" key="2">
    <source>
        <dbReference type="ARBA" id="ARBA00023134"/>
    </source>
</evidence>
<dbReference type="STRING" id="37001.A0A1A9W2K5"/>
<evidence type="ECO:0000313" key="4">
    <source>
        <dbReference type="Proteomes" id="UP000091820"/>
    </source>
</evidence>
<keyword evidence="4" id="KW-1185">Reference proteome</keyword>
<dbReference type="InterPro" id="IPR036525">
    <property type="entry name" value="Tubulin/FtsZ_GTPase_sf"/>
</dbReference>
<protein>
    <submittedName>
        <fullName evidence="3">Uncharacterized protein</fullName>
    </submittedName>
</protein>
<proteinExistence type="predicted"/>
<dbReference type="Proteomes" id="UP000091820">
    <property type="component" value="Unassembled WGS sequence"/>
</dbReference>
<dbReference type="SUPFAM" id="SSF55307">
    <property type="entry name" value="Tubulin C-terminal domain-like"/>
    <property type="match status" value="1"/>
</dbReference>
<dbReference type="VEuPathDB" id="VectorBase:GBRI004063"/>
<evidence type="ECO:0000313" key="3">
    <source>
        <dbReference type="EnsemblMetazoa" id="GBRI004063-PA"/>
    </source>
</evidence>
<organism evidence="3 4">
    <name type="scientific">Glossina brevipalpis</name>
    <dbReference type="NCBI Taxonomy" id="37001"/>
    <lineage>
        <taxon>Eukaryota</taxon>
        <taxon>Metazoa</taxon>
        <taxon>Ecdysozoa</taxon>
        <taxon>Arthropoda</taxon>
        <taxon>Hexapoda</taxon>
        <taxon>Insecta</taxon>
        <taxon>Pterygota</taxon>
        <taxon>Neoptera</taxon>
        <taxon>Endopterygota</taxon>
        <taxon>Diptera</taxon>
        <taxon>Brachycera</taxon>
        <taxon>Muscomorpha</taxon>
        <taxon>Hippoboscoidea</taxon>
        <taxon>Glossinidae</taxon>
        <taxon>Glossina</taxon>
    </lineage>
</organism>
<evidence type="ECO:0000256" key="1">
    <source>
        <dbReference type="ARBA" id="ARBA00022741"/>
    </source>
</evidence>
<sequence>MSSSYAKKIPLLFKSTPSVSTATLRYPSYMNNNIIGLVAPLIPIPNLHFLMTSGYTPLTTDNDVTN</sequence>
<reference evidence="3" key="2">
    <citation type="submission" date="2020-05" db="UniProtKB">
        <authorList>
            <consortium name="EnsemblMetazoa"/>
        </authorList>
    </citation>
    <scope>IDENTIFICATION</scope>
    <source>
        <strain evidence="3">IAEA</strain>
    </source>
</reference>
<dbReference type="GO" id="GO:0005525">
    <property type="term" value="F:GTP binding"/>
    <property type="evidence" value="ECO:0007669"/>
    <property type="project" value="UniProtKB-KW"/>
</dbReference>
<keyword evidence="2" id="KW-0342">GTP-binding</keyword>
<dbReference type="EnsemblMetazoa" id="GBRI004063-RA">
    <property type="protein sequence ID" value="GBRI004063-PA"/>
    <property type="gene ID" value="GBRI004063"/>
</dbReference>
<dbReference type="AlphaFoldDB" id="A0A1A9W2K5"/>
<accession>A0A1A9W2K5</accession>
<keyword evidence="1" id="KW-0547">Nucleotide-binding</keyword>
<reference evidence="4" key="1">
    <citation type="submission" date="2014-03" db="EMBL/GenBank/DDBJ databases">
        <authorList>
            <person name="Aksoy S."/>
            <person name="Warren W."/>
            <person name="Wilson R.K."/>
        </authorList>
    </citation>
    <scope>NUCLEOTIDE SEQUENCE [LARGE SCALE GENOMIC DNA]</scope>
    <source>
        <strain evidence="4">IAEA</strain>
    </source>
</reference>